<dbReference type="GO" id="GO:0035838">
    <property type="term" value="C:growing cell tip"/>
    <property type="evidence" value="ECO:0007669"/>
    <property type="project" value="TreeGrafter"/>
</dbReference>
<dbReference type="GO" id="GO:0032153">
    <property type="term" value="C:cell division site"/>
    <property type="evidence" value="ECO:0007669"/>
    <property type="project" value="TreeGrafter"/>
</dbReference>
<dbReference type="PANTHER" id="PTHR28013:SF4">
    <property type="entry name" value="MARVEL DOMAIN-CONTAINING PROTEIN"/>
    <property type="match status" value="1"/>
</dbReference>
<dbReference type="AlphaFoldDB" id="A0A0C3ER88"/>
<name>A0A0C3ER88_9AGAM</name>
<reference evidence="4" key="2">
    <citation type="submission" date="2015-01" db="EMBL/GenBank/DDBJ databases">
        <title>Evolutionary Origins and Diversification of the Mycorrhizal Mutualists.</title>
        <authorList>
            <consortium name="DOE Joint Genome Institute"/>
            <consortium name="Mycorrhizal Genomics Consortium"/>
            <person name="Kohler A."/>
            <person name="Kuo A."/>
            <person name="Nagy L.G."/>
            <person name="Floudas D."/>
            <person name="Copeland A."/>
            <person name="Barry K.W."/>
            <person name="Cichocki N."/>
            <person name="Veneault-Fourrey C."/>
            <person name="LaButti K."/>
            <person name="Lindquist E.A."/>
            <person name="Lipzen A."/>
            <person name="Lundell T."/>
            <person name="Morin E."/>
            <person name="Murat C."/>
            <person name="Riley R."/>
            <person name="Ohm R."/>
            <person name="Sun H."/>
            <person name="Tunlid A."/>
            <person name="Henrissat B."/>
            <person name="Grigoriev I.V."/>
            <person name="Hibbett D.S."/>
            <person name="Martin F."/>
        </authorList>
    </citation>
    <scope>NUCLEOTIDE SEQUENCE [LARGE SCALE GENOMIC DNA]</scope>
    <source>
        <strain evidence="4">Foug A</strain>
    </source>
</reference>
<feature type="compositionally biased region" description="Polar residues" evidence="1">
    <location>
        <begin position="367"/>
        <end position="377"/>
    </location>
</feature>
<keyword evidence="2" id="KW-0812">Transmembrane</keyword>
<feature type="compositionally biased region" description="Low complexity" evidence="1">
    <location>
        <begin position="329"/>
        <end position="343"/>
    </location>
</feature>
<feature type="transmembrane region" description="Helical" evidence="2">
    <location>
        <begin position="96"/>
        <end position="121"/>
    </location>
</feature>
<dbReference type="PANTHER" id="PTHR28013">
    <property type="entry name" value="PROTEIN DCV1-RELATED"/>
    <property type="match status" value="1"/>
</dbReference>
<dbReference type="HOGENOM" id="CLU_032840_0_0_1"/>
<evidence type="ECO:0000313" key="4">
    <source>
        <dbReference type="Proteomes" id="UP000053989"/>
    </source>
</evidence>
<keyword evidence="2" id="KW-1133">Transmembrane helix</keyword>
<dbReference type="Proteomes" id="UP000053989">
    <property type="component" value="Unassembled WGS sequence"/>
</dbReference>
<organism evidence="3 4">
    <name type="scientific">Scleroderma citrinum Foug A</name>
    <dbReference type="NCBI Taxonomy" id="1036808"/>
    <lineage>
        <taxon>Eukaryota</taxon>
        <taxon>Fungi</taxon>
        <taxon>Dikarya</taxon>
        <taxon>Basidiomycota</taxon>
        <taxon>Agaricomycotina</taxon>
        <taxon>Agaricomycetes</taxon>
        <taxon>Agaricomycetidae</taxon>
        <taxon>Boletales</taxon>
        <taxon>Sclerodermatineae</taxon>
        <taxon>Sclerodermataceae</taxon>
        <taxon>Scleroderma</taxon>
    </lineage>
</organism>
<feature type="region of interest" description="Disordered" evidence="1">
    <location>
        <begin position="357"/>
        <end position="448"/>
    </location>
</feature>
<dbReference type="InterPro" id="IPR051380">
    <property type="entry name" value="pH-response_reg_palI/RIM9"/>
</dbReference>
<dbReference type="STRING" id="1036808.A0A0C3ER88"/>
<feature type="compositionally biased region" description="Polar residues" evidence="1">
    <location>
        <begin position="462"/>
        <end position="474"/>
    </location>
</feature>
<dbReference type="InterPro" id="IPR009571">
    <property type="entry name" value="SUR7/Rim9-like_fungi"/>
</dbReference>
<evidence type="ECO:0000256" key="1">
    <source>
        <dbReference type="SAM" id="MobiDB-lite"/>
    </source>
</evidence>
<dbReference type="InParanoid" id="A0A0C3ER88"/>
<feature type="compositionally biased region" description="Polar residues" evidence="1">
    <location>
        <begin position="501"/>
        <end position="511"/>
    </location>
</feature>
<sequence length="533" mass="56763">MVLKPATPGFIVTLVATILLAVVSFSVPLIKSVYFLKASFSQENVYGTVEFGTLGYCLTISGVTTCSNATVGYEFNINALVGDTSSLQIPEVVVKWLTYALVLHIVAFALAGISAIFGLLAHVREMSMTCCSSFISGFGATVALVAFFFDIAIFFVGKSRMNSVSGGSASIGNAVWLTLAAALLLFFSGCFYGIGRCCIRRRGKSNWNGRPGNAEDGFGNRDQVRLDAVKAEADRKARQAQGETGLPAFQEYEQTQPLKAKMDGDEVYFDDAEVPYRDGHSVPGATGGRQSGYAPAPVGGRAIDEYNNNASSYPPPPQRRVSTQTQLTASSYPSSYAPSSHGQTPAISAVVAPVPTVPTRSPVHEPSPSNYYNQDPYGTQAYGHAAGGNSSEPSYYSPYDGQTQTHAEPSQNPDPYNTEYNPYAATDTHQPERSYTLGGNGYGANTVPPLQASEPYYGHYQSPTHVMPQSTSSPPLLDTGVARATPLVSPVRGPRGPRTSIVLSPPSTEPYSDNPPDYESGPSGAPGQWGRKG</sequence>
<feature type="compositionally biased region" description="Polar residues" evidence="1">
    <location>
        <begin position="388"/>
        <end position="420"/>
    </location>
</feature>
<reference evidence="3 4" key="1">
    <citation type="submission" date="2014-04" db="EMBL/GenBank/DDBJ databases">
        <authorList>
            <consortium name="DOE Joint Genome Institute"/>
            <person name="Kuo A."/>
            <person name="Kohler A."/>
            <person name="Nagy L.G."/>
            <person name="Floudas D."/>
            <person name="Copeland A."/>
            <person name="Barry K.W."/>
            <person name="Cichocki N."/>
            <person name="Veneault-Fourrey C."/>
            <person name="LaButti K."/>
            <person name="Lindquist E.A."/>
            <person name="Lipzen A."/>
            <person name="Lundell T."/>
            <person name="Morin E."/>
            <person name="Murat C."/>
            <person name="Sun H."/>
            <person name="Tunlid A."/>
            <person name="Henrissat B."/>
            <person name="Grigoriev I.V."/>
            <person name="Hibbett D.S."/>
            <person name="Martin F."/>
            <person name="Nordberg H.P."/>
            <person name="Cantor M.N."/>
            <person name="Hua S.X."/>
        </authorList>
    </citation>
    <scope>NUCLEOTIDE SEQUENCE [LARGE SCALE GENOMIC DNA]</scope>
    <source>
        <strain evidence="3 4">Foug A</strain>
    </source>
</reference>
<evidence type="ECO:0000313" key="3">
    <source>
        <dbReference type="EMBL" id="KIM70346.1"/>
    </source>
</evidence>
<feature type="region of interest" description="Disordered" evidence="1">
    <location>
        <begin position="462"/>
        <end position="533"/>
    </location>
</feature>
<accession>A0A0C3ER88</accession>
<keyword evidence="4" id="KW-1185">Reference proteome</keyword>
<dbReference type="EMBL" id="KN822005">
    <property type="protein sequence ID" value="KIM70346.1"/>
    <property type="molecule type" value="Genomic_DNA"/>
</dbReference>
<protein>
    <recommendedName>
        <fullName evidence="5">Pali-domain-containing protein</fullName>
    </recommendedName>
</protein>
<evidence type="ECO:0008006" key="5">
    <source>
        <dbReference type="Google" id="ProtNLM"/>
    </source>
</evidence>
<dbReference type="Pfam" id="PF06687">
    <property type="entry name" value="SUR7"/>
    <property type="match status" value="1"/>
</dbReference>
<feature type="transmembrane region" description="Helical" evidence="2">
    <location>
        <begin position="133"/>
        <end position="155"/>
    </location>
</feature>
<evidence type="ECO:0000256" key="2">
    <source>
        <dbReference type="SAM" id="Phobius"/>
    </source>
</evidence>
<dbReference type="GO" id="GO:0005886">
    <property type="term" value="C:plasma membrane"/>
    <property type="evidence" value="ECO:0007669"/>
    <property type="project" value="InterPro"/>
</dbReference>
<feature type="region of interest" description="Disordered" evidence="1">
    <location>
        <begin position="278"/>
        <end position="343"/>
    </location>
</feature>
<feature type="transmembrane region" description="Helical" evidence="2">
    <location>
        <begin position="175"/>
        <end position="194"/>
    </location>
</feature>
<dbReference type="OrthoDB" id="3365245at2759"/>
<gene>
    <name evidence="3" type="ORF">SCLCIDRAFT_12867</name>
</gene>
<keyword evidence="2" id="KW-0472">Membrane</keyword>
<proteinExistence type="predicted"/>